<dbReference type="EMBL" id="CACVAS010000011">
    <property type="protein sequence ID" value="CAA6799994.1"/>
    <property type="molecule type" value="Genomic_DNA"/>
</dbReference>
<dbReference type="GO" id="GO:0003677">
    <property type="term" value="F:DNA binding"/>
    <property type="evidence" value="ECO:0007669"/>
    <property type="project" value="InterPro"/>
</dbReference>
<name>A0A6S6S3Q6_9BACT</name>
<evidence type="ECO:0000313" key="1">
    <source>
        <dbReference type="EMBL" id="CAA6799994.1"/>
    </source>
</evidence>
<organism evidence="1">
    <name type="scientific">uncultured Sulfurovum sp</name>
    <dbReference type="NCBI Taxonomy" id="269237"/>
    <lineage>
        <taxon>Bacteria</taxon>
        <taxon>Pseudomonadati</taxon>
        <taxon>Campylobacterota</taxon>
        <taxon>Epsilonproteobacteria</taxon>
        <taxon>Campylobacterales</taxon>
        <taxon>Sulfurovaceae</taxon>
        <taxon>Sulfurovum</taxon>
        <taxon>environmental samples</taxon>
    </lineage>
</organism>
<dbReference type="GO" id="GO:0006310">
    <property type="term" value="P:DNA recombination"/>
    <property type="evidence" value="ECO:0007669"/>
    <property type="project" value="InterPro"/>
</dbReference>
<proteinExistence type="predicted"/>
<sequence>MAKKTLEQKIKVSEQANRFEVKMQNKIKYIKGGENDGSMEFDTFTDLAKFLGIKNGTMHEYVDRLKDAGFIFPEPKQTISLEDKIQDGKKRIKNGENGGSMEFATPTALSKFLFICNESTYKYEQKLKGAGFVFPEPRETISFDERLKDGLKRIKKGENNGSMKFSSLKKLRQFLGTYYEPTYKSMQRLKDVGFIFPVPRENISFETRMEDALKRIKNGENEGSMEFATPTALNRFLGTSNQVFLMNEKRLKDVGFKFPDPKETISLDERVEDGLKRIKNGENDGSMEFASASALGKFLGAKSGTAYEYLKKLKDKGFKFPTPKELIPFKDRLDDGLKRIKKGENNGSMEFATPYVLSSFLGISSKILLANKKKLRDVGFIFPDPRQTIPVEDRLDDGLKRIKNGENDGSMEFTSSTALANFLCISNQSLYRYEKKLKDAGFVFPEPRHAISFDERAKDGLKRIKKGENDGSMEFAAPVELSRFIGVSTPFICKNREKLEGLGYVFPELKIGVSKNIAMAIEECKSQGVLLERGELLSDISKEFFSKHIRPLDNKDDYRPLTIDIVKDFSQEEKIGLVKESVIRLMSEERDDYSMLELKLELFVIGIYLSEESIVEALMHLGENVDRKDSIQKRLRLSTAFVNHGFVKAEYVDTLPMINNSLDGNVMLDKRINNNKTLMKLWKEYTLYSIKNNISGHVSKTKIPDDWDDKLDSLFYLNPSYEKAYLLDSESVWFLKEVGYEGVLAMCQFGSKQSKSSLTKMYHSIHARCIGFFMYLNRKKYALLQPKFIIFTGAHSVSDTARVIVGDHVVMSGFRTILKMDDIPKAEHEKMNQKNVDLLALKFAASVLEGCDLSEISSKDLYAYLEHSSHEAISGTIILETLVFILLRNLGNKAAIKKKKEFDFNNEVLQIRQASELNNSTLKNYKKLLSEMIDVVRREHENRKSNGYIKQYLSQVFVLMRFLDTFEEKLNRKEMVAVLNTVIVSDVANSFATWAKENLSAAQYVDFTTKMFVLFDNIADDEYKGLYSRSWRVSNKRTKTKTLIREGINAEAYKILQHVAIYNPPRADEYPFIKTTPEGDQLDLSWWLHDFSPIPVMCNWLIIKTTRRKGNVRQLDVNSFLRFDEDGDLTHIHFNTDKNRDSKESDISINLLRYLFATEELELLKKYVDYIKNAYSGMTPISYESTSGQYEKIMPLFPHHKDNAVIADNWIDGYHIKTMLKTEMIVKSETHKGTFDHFIEDQDRKRRKNDLAKIKLVTVKPSGNKKLPESEEVLDGVSLASYAANFSVAGGVHNMRHAGISSLGAQLPLVYVRLIAGHADINTTARVYFHANEDIVEYEIKASINEPVGAGSKFIHKKVMPFIENENPKEIEQILLDNHFMAAPREILHNGETKMVEDGLAQGTKLHPSLWVPEKHGVCTNNKQCPPGTNGCCALCPFNLFSPMHIKGVIYELNECLEAIALISQKVALDARDGVNISREEMKDAHQQKIVEMAAWFDVLEMINEKMNVLGYSATKNLPASLVERTSKDLYSMGTCSMEESMMELLVDANTLQINDIETGNRIAKMSHKLMQSAIYRKDYGFAERVAYEGIQQIVNEYGKKAIDEKKEYLLHYLETGISISSPLETGNNIELLPAI</sequence>
<dbReference type="InterPro" id="IPR013762">
    <property type="entry name" value="Integrase-like_cat_sf"/>
</dbReference>
<dbReference type="Gene3D" id="1.10.443.10">
    <property type="entry name" value="Intergrase catalytic core"/>
    <property type="match status" value="1"/>
</dbReference>
<dbReference type="GO" id="GO:0015074">
    <property type="term" value="P:DNA integration"/>
    <property type="evidence" value="ECO:0007669"/>
    <property type="project" value="InterPro"/>
</dbReference>
<accession>A0A6S6S3Q6</accession>
<protein>
    <submittedName>
        <fullName evidence="1">Uncharacterized protein</fullName>
    </submittedName>
</protein>
<gene>
    <name evidence="1" type="ORF">HELGO_WM10801</name>
</gene>
<reference evidence="1" key="1">
    <citation type="submission" date="2020-01" db="EMBL/GenBank/DDBJ databases">
        <authorList>
            <person name="Meier V. D."/>
            <person name="Meier V D."/>
        </authorList>
    </citation>
    <scope>NUCLEOTIDE SEQUENCE</scope>
    <source>
        <strain evidence="1">HLG_WM_MAG_01</strain>
    </source>
</reference>